<accession>A0A098VS55</accession>
<dbReference type="InterPro" id="IPR038564">
    <property type="entry name" value="Maf1_sf"/>
</dbReference>
<dbReference type="OrthoDB" id="277029at2759"/>
<dbReference type="GeneID" id="25259299"/>
<comment type="caution">
    <text evidence="1">The sequence shown here is derived from an EMBL/GenBank/DDBJ whole genome shotgun (WGS) entry which is preliminary data.</text>
</comment>
<gene>
    <name evidence="1" type="ORF">DI09_26p220</name>
</gene>
<dbReference type="GO" id="GO:0016480">
    <property type="term" value="P:negative regulation of transcription by RNA polymerase III"/>
    <property type="evidence" value="ECO:0007669"/>
    <property type="project" value="InterPro"/>
</dbReference>
<dbReference type="GO" id="GO:0000994">
    <property type="term" value="F:RNA polymerase III core binding"/>
    <property type="evidence" value="ECO:0007669"/>
    <property type="project" value="TreeGrafter"/>
</dbReference>
<dbReference type="Gene3D" id="3.40.1000.50">
    <property type="entry name" value="Repressor of RNA polymerase III transcription Maf1"/>
    <property type="match status" value="1"/>
</dbReference>
<sequence>MWILAIAAGFTVESRHIRKFAGQDKKLYKKIKSEDDINLRQQKVAKTSLARYSSSRVLYHLIACLNQIFPDYDFRQKGGMYPIIESVDTTLFNAGLTSNMYQMKDFSQQFWGCLDKVIHFKDCQIFSYIPDVDSDPFGEEHRRCMYVNYSFFPIDGPSITFF</sequence>
<dbReference type="InterPro" id="IPR015257">
    <property type="entry name" value="Maf1"/>
</dbReference>
<dbReference type="GO" id="GO:0005634">
    <property type="term" value="C:nucleus"/>
    <property type="evidence" value="ECO:0007669"/>
    <property type="project" value="TreeGrafter"/>
</dbReference>
<reference evidence="1 2" key="1">
    <citation type="submission" date="2014-04" db="EMBL/GenBank/DDBJ databases">
        <title>A new species of microsporidia sheds light on the evolution of extreme parasitism.</title>
        <authorList>
            <person name="Haag K.L."/>
            <person name="James T.Y."/>
            <person name="Larsson R."/>
            <person name="Schaer T.M."/>
            <person name="Refardt D."/>
            <person name="Pombert J.-F."/>
            <person name="Ebert D."/>
        </authorList>
    </citation>
    <scope>NUCLEOTIDE SEQUENCE [LARGE SCALE GENOMIC DNA]</scope>
    <source>
        <strain evidence="1 2">UGP3</strain>
        <tissue evidence="1">Spores</tissue>
    </source>
</reference>
<dbReference type="HOGENOM" id="CLU_1635803_0_0_1"/>
<protein>
    <submittedName>
        <fullName evidence="1">Putative repressor of RNA polymerase III transcription</fullName>
    </submittedName>
</protein>
<organism evidence="1 2">
    <name type="scientific">Mitosporidium daphniae</name>
    <dbReference type="NCBI Taxonomy" id="1485682"/>
    <lineage>
        <taxon>Eukaryota</taxon>
        <taxon>Fungi</taxon>
        <taxon>Fungi incertae sedis</taxon>
        <taxon>Microsporidia</taxon>
        <taxon>Mitosporidium</taxon>
    </lineage>
</organism>
<dbReference type="Proteomes" id="UP000029725">
    <property type="component" value="Unassembled WGS sequence"/>
</dbReference>
<dbReference type="EMBL" id="JMKJ01000188">
    <property type="protein sequence ID" value="KGG51822.1"/>
    <property type="molecule type" value="Genomic_DNA"/>
</dbReference>
<proteinExistence type="predicted"/>
<dbReference type="PANTHER" id="PTHR22504:SF0">
    <property type="entry name" value="REPRESSOR OF RNA POLYMERASE III TRANSCRIPTION MAF1 HOMOLOG"/>
    <property type="match status" value="1"/>
</dbReference>
<dbReference type="RefSeq" id="XP_013238249.1">
    <property type="nucleotide sequence ID" value="XM_013382795.1"/>
</dbReference>
<evidence type="ECO:0000313" key="2">
    <source>
        <dbReference type="Proteomes" id="UP000029725"/>
    </source>
</evidence>
<dbReference type="Pfam" id="PF09174">
    <property type="entry name" value="Maf1"/>
    <property type="match status" value="1"/>
</dbReference>
<dbReference type="PANTHER" id="PTHR22504">
    <property type="entry name" value="REPRESSOR OF RNA POLYMERASE III TRANSCRIPTION MAF1"/>
    <property type="match status" value="1"/>
</dbReference>
<name>A0A098VS55_9MICR</name>
<evidence type="ECO:0000313" key="1">
    <source>
        <dbReference type="EMBL" id="KGG51822.1"/>
    </source>
</evidence>
<keyword evidence="2" id="KW-1185">Reference proteome</keyword>
<dbReference type="VEuPathDB" id="MicrosporidiaDB:DI09_26p220"/>
<dbReference type="AlphaFoldDB" id="A0A098VS55"/>